<evidence type="ECO:0000256" key="1">
    <source>
        <dbReference type="SAM" id="SignalP"/>
    </source>
</evidence>
<proteinExistence type="predicted"/>
<feature type="signal peptide" evidence="1">
    <location>
        <begin position="1"/>
        <end position="24"/>
    </location>
</feature>
<dbReference type="EMBL" id="CP044463">
    <property type="protein sequence ID" value="QIC67333.1"/>
    <property type="molecule type" value="Genomic_DNA"/>
</dbReference>
<accession>A0AAE7BXI2</accession>
<sequence length="158" mass="18292">MKYKINLFTALTLGISFLSSQVYASEFDQYLQQQQIIDSKFKIKKKTELNEMLAVLSAEDSKTFPLQIDHNTIIEQLKLTANKTELKGLIITPDFAQFEKDLGPKEVTQLIRKNLLQNCGIFFEHRYQLENPYKVMLELSSTTRSYDVEISQKDCKGN</sequence>
<evidence type="ECO:0000313" key="3">
    <source>
        <dbReference type="Proteomes" id="UP000503505"/>
    </source>
</evidence>
<protein>
    <submittedName>
        <fullName evidence="2">Uncharacterized protein</fullName>
    </submittedName>
</protein>
<dbReference type="RefSeq" id="WP_163171389.1">
    <property type="nucleotide sequence ID" value="NZ_CP044463.1"/>
</dbReference>
<keyword evidence="1" id="KW-0732">Signal</keyword>
<gene>
    <name evidence="2" type="ORF">FSC10_08090</name>
</gene>
<reference evidence="2 3" key="1">
    <citation type="submission" date="2019-09" db="EMBL/GenBank/DDBJ databases">
        <title>Non-baumannii Acinetobacter spp. carrying blaNDM-1 isolated in China.</title>
        <authorList>
            <person name="Cui C."/>
            <person name="Chen C."/>
            <person name="Sun J."/>
            <person name="Liu Y."/>
        </authorList>
    </citation>
    <scope>NUCLEOTIDE SEQUENCE [LARGE SCALE GENOMIC DNA]</scope>
    <source>
        <strain evidence="2 3">HZE23-1</strain>
    </source>
</reference>
<organism evidence="2 3">
    <name type="scientific">Acinetobacter schindleri</name>
    <dbReference type="NCBI Taxonomy" id="108981"/>
    <lineage>
        <taxon>Bacteria</taxon>
        <taxon>Pseudomonadati</taxon>
        <taxon>Pseudomonadota</taxon>
        <taxon>Gammaproteobacteria</taxon>
        <taxon>Moraxellales</taxon>
        <taxon>Moraxellaceae</taxon>
        <taxon>Acinetobacter</taxon>
    </lineage>
</organism>
<feature type="chain" id="PRO_5041967262" evidence="1">
    <location>
        <begin position="25"/>
        <end position="158"/>
    </location>
</feature>
<dbReference type="AlphaFoldDB" id="A0AAE7BXI2"/>
<evidence type="ECO:0000313" key="2">
    <source>
        <dbReference type="EMBL" id="QIC67333.1"/>
    </source>
</evidence>
<name>A0AAE7BXI2_9GAMM</name>
<dbReference type="Proteomes" id="UP000503505">
    <property type="component" value="Chromosome"/>
</dbReference>